<comment type="catalytic activity">
    <reaction evidence="19">
        <text>(6S)-NADHX + ADP = AMP + phosphate + NADH + H(+)</text>
        <dbReference type="Rhea" id="RHEA:32223"/>
        <dbReference type="ChEBI" id="CHEBI:15378"/>
        <dbReference type="ChEBI" id="CHEBI:43474"/>
        <dbReference type="ChEBI" id="CHEBI:57945"/>
        <dbReference type="ChEBI" id="CHEBI:64074"/>
        <dbReference type="ChEBI" id="CHEBI:456215"/>
        <dbReference type="ChEBI" id="CHEBI:456216"/>
        <dbReference type="EC" id="4.2.1.136"/>
    </reaction>
</comment>
<dbReference type="PIRSF" id="PIRSF017184">
    <property type="entry name" value="Nnr"/>
    <property type="match status" value="1"/>
</dbReference>
<evidence type="ECO:0000256" key="8">
    <source>
        <dbReference type="ARBA" id="ARBA00022723"/>
    </source>
</evidence>
<evidence type="ECO:0000256" key="4">
    <source>
        <dbReference type="ARBA" id="ARBA00006001"/>
    </source>
</evidence>
<dbReference type="InterPro" id="IPR030677">
    <property type="entry name" value="Nnr"/>
</dbReference>
<dbReference type="PROSITE" id="PS51385">
    <property type="entry name" value="YJEF_N"/>
    <property type="match status" value="1"/>
</dbReference>
<dbReference type="Gene3D" id="3.40.1190.20">
    <property type="match status" value="1"/>
</dbReference>
<dbReference type="EC" id="4.2.1.136" evidence="7"/>
<dbReference type="PANTHER" id="PTHR12592">
    <property type="entry name" value="ATP-DEPENDENT (S)-NAD(P)H-HYDRATE DEHYDRATASE FAMILY MEMBER"/>
    <property type="match status" value="1"/>
</dbReference>
<name>A0A6J6FY76_9ZZZZ</name>
<evidence type="ECO:0000256" key="3">
    <source>
        <dbReference type="ARBA" id="ARBA00001958"/>
    </source>
</evidence>
<evidence type="ECO:0000259" key="21">
    <source>
        <dbReference type="PROSITE" id="PS51383"/>
    </source>
</evidence>
<evidence type="ECO:0000256" key="7">
    <source>
        <dbReference type="ARBA" id="ARBA00013129"/>
    </source>
</evidence>
<evidence type="ECO:0000256" key="1">
    <source>
        <dbReference type="ARBA" id="ARBA00000013"/>
    </source>
</evidence>
<dbReference type="InterPro" id="IPR004443">
    <property type="entry name" value="YjeF_N_dom"/>
</dbReference>
<comment type="catalytic activity">
    <reaction evidence="20">
        <text>(6S)-NADPHX + ADP = AMP + phosphate + NADPH + H(+)</text>
        <dbReference type="Rhea" id="RHEA:32235"/>
        <dbReference type="ChEBI" id="CHEBI:15378"/>
        <dbReference type="ChEBI" id="CHEBI:43474"/>
        <dbReference type="ChEBI" id="CHEBI:57783"/>
        <dbReference type="ChEBI" id="CHEBI:64076"/>
        <dbReference type="ChEBI" id="CHEBI:456215"/>
        <dbReference type="ChEBI" id="CHEBI:456216"/>
        <dbReference type="EC" id="4.2.1.136"/>
    </reaction>
</comment>
<dbReference type="EC" id="5.1.99.6" evidence="6"/>
<evidence type="ECO:0000256" key="15">
    <source>
        <dbReference type="ARBA" id="ARBA00023239"/>
    </source>
</evidence>
<keyword evidence="15" id="KW-0456">Lyase</keyword>
<evidence type="ECO:0000256" key="10">
    <source>
        <dbReference type="ARBA" id="ARBA00022840"/>
    </source>
</evidence>
<keyword evidence="12" id="KW-0630">Potassium</keyword>
<keyword evidence="13" id="KW-0520">NAD</keyword>
<evidence type="ECO:0000256" key="20">
    <source>
        <dbReference type="ARBA" id="ARBA00049209"/>
    </source>
</evidence>
<dbReference type="HAMAP" id="MF_01965">
    <property type="entry name" value="NADHX_dehydratase"/>
    <property type="match status" value="1"/>
</dbReference>
<evidence type="ECO:0000256" key="2">
    <source>
        <dbReference type="ARBA" id="ARBA00000909"/>
    </source>
</evidence>
<dbReference type="PROSITE" id="PS01050">
    <property type="entry name" value="YJEF_C_2"/>
    <property type="match status" value="1"/>
</dbReference>
<dbReference type="GO" id="GO:0046872">
    <property type="term" value="F:metal ion binding"/>
    <property type="evidence" value="ECO:0007669"/>
    <property type="project" value="UniProtKB-KW"/>
</dbReference>
<sequence>MIPVLSPEQMRHADSVALSLVGPGHENVFIQRAGFATAQVARKMLDGAYGKRIVVIAGKGHNGDDGRVAATWLREWGASVSEIGTDEVAGWFFDSRTADLVIDAAFGIGFRGTWTPPIVFDVPVLAVDIPTGLNAADGTVAGGVLAAHRTVTFAAPKLGMLFGDGPALCGEIDIVDVGIDVVDEVDAFLVEASDVAAWLPPRDRESHKWNHAVRVIAGSSGMGGAASLVSVSAMRAGAGMVHLSWRTGLDSVSVPTEVVGHSLPVTNWADFVATDIQRFSSMIIGPGLGRGDDVASEVRSVLARCDIPAVIDGDGLSASIDPKGEYATLRARRAATVLTPHDGEFVALGGDVQNPDRIAATQQLAAITGCTILRKGPTTIVSDPEGAVYLVVAGDERLSTAGTGDVLAGVIGALLARGLAAPEAAAAGAYIHGVAGSTCAVEGTIARDVAALISDVMTEVVSSVN</sequence>
<comment type="cofactor">
    <cofactor evidence="3">
        <name>K(+)</name>
        <dbReference type="ChEBI" id="CHEBI:29103"/>
    </cofactor>
</comment>
<keyword evidence="9" id="KW-0547">Nucleotide-binding</keyword>
<dbReference type="PROSITE" id="PS51383">
    <property type="entry name" value="YJEF_C_3"/>
    <property type="match status" value="1"/>
</dbReference>
<evidence type="ECO:0000256" key="14">
    <source>
        <dbReference type="ARBA" id="ARBA00023235"/>
    </source>
</evidence>
<gene>
    <name evidence="23" type="ORF">UFOPK1808_00075</name>
</gene>
<evidence type="ECO:0000313" key="23">
    <source>
        <dbReference type="EMBL" id="CAB4589548.1"/>
    </source>
</evidence>
<dbReference type="Pfam" id="PF01256">
    <property type="entry name" value="Carb_kinase"/>
    <property type="match status" value="1"/>
</dbReference>
<keyword evidence="10" id="KW-0067">ATP-binding</keyword>
<feature type="domain" description="YjeF N-terminal" evidence="22">
    <location>
        <begin position="10"/>
        <end position="185"/>
    </location>
</feature>
<organism evidence="23">
    <name type="scientific">freshwater metagenome</name>
    <dbReference type="NCBI Taxonomy" id="449393"/>
    <lineage>
        <taxon>unclassified sequences</taxon>
        <taxon>metagenomes</taxon>
        <taxon>ecological metagenomes</taxon>
    </lineage>
</organism>
<dbReference type="GO" id="GO:0052856">
    <property type="term" value="F:NAD(P)HX epimerase activity"/>
    <property type="evidence" value="ECO:0007669"/>
    <property type="project" value="UniProtKB-EC"/>
</dbReference>
<dbReference type="SUPFAM" id="SSF64153">
    <property type="entry name" value="YjeF N-terminal domain-like"/>
    <property type="match status" value="1"/>
</dbReference>
<keyword evidence="14" id="KW-0413">Isomerase</keyword>
<evidence type="ECO:0000259" key="22">
    <source>
        <dbReference type="PROSITE" id="PS51385"/>
    </source>
</evidence>
<evidence type="ECO:0000256" key="11">
    <source>
        <dbReference type="ARBA" id="ARBA00022857"/>
    </source>
</evidence>
<dbReference type="GO" id="GO:0052855">
    <property type="term" value="F:ADP-dependent NAD(P)H-hydrate dehydratase activity"/>
    <property type="evidence" value="ECO:0007669"/>
    <property type="project" value="UniProtKB-EC"/>
</dbReference>
<dbReference type="GO" id="GO:0005524">
    <property type="term" value="F:ATP binding"/>
    <property type="evidence" value="ECO:0007669"/>
    <property type="project" value="UniProtKB-KW"/>
</dbReference>
<comment type="catalytic activity">
    <reaction evidence="1">
        <text>(6R)-NADHX = (6S)-NADHX</text>
        <dbReference type="Rhea" id="RHEA:32215"/>
        <dbReference type="ChEBI" id="CHEBI:64074"/>
        <dbReference type="ChEBI" id="CHEBI:64075"/>
        <dbReference type="EC" id="5.1.99.6"/>
    </reaction>
</comment>
<evidence type="ECO:0000256" key="5">
    <source>
        <dbReference type="ARBA" id="ARBA00009524"/>
    </source>
</evidence>
<dbReference type="PANTHER" id="PTHR12592:SF0">
    <property type="entry name" value="ATP-DEPENDENT (S)-NAD(P)H-HYDRATE DEHYDRATASE"/>
    <property type="match status" value="1"/>
</dbReference>
<proteinExistence type="inferred from homology"/>
<comment type="similarity">
    <text evidence="4">In the N-terminal section; belongs to the NnrE/AIBP family.</text>
</comment>
<dbReference type="InterPro" id="IPR036652">
    <property type="entry name" value="YjeF_N_dom_sf"/>
</dbReference>
<dbReference type="InterPro" id="IPR029056">
    <property type="entry name" value="Ribokinase-like"/>
</dbReference>
<evidence type="ECO:0000256" key="16">
    <source>
        <dbReference type="ARBA" id="ARBA00023268"/>
    </source>
</evidence>
<evidence type="ECO:0000256" key="6">
    <source>
        <dbReference type="ARBA" id="ARBA00012228"/>
    </source>
</evidence>
<dbReference type="EMBL" id="CAEZUL010000004">
    <property type="protein sequence ID" value="CAB4589548.1"/>
    <property type="molecule type" value="Genomic_DNA"/>
</dbReference>
<dbReference type="GO" id="GO:0110051">
    <property type="term" value="P:metabolite repair"/>
    <property type="evidence" value="ECO:0007669"/>
    <property type="project" value="TreeGrafter"/>
</dbReference>
<evidence type="ECO:0000256" key="9">
    <source>
        <dbReference type="ARBA" id="ARBA00022741"/>
    </source>
</evidence>
<dbReference type="NCBIfam" id="TIGR00196">
    <property type="entry name" value="yjeF_cterm"/>
    <property type="match status" value="1"/>
</dbReference>
<evidence type="ECO:0000256" key="13">
    <source>
        <dbReference type="ARBA" id="ARBA00023027"/>
    </source>
</evidence>
<protein>
    <recommendedName>
        <fullName evidence="18">Nicotinamide nucleotide repair protein</fullName>
        <ecNumber evidence="7">4.2.1.136</ecNumber>
        <ecNumber evidence="6">5.1.99.6</ecNumber>
    </recommendedName>
</protein>
<dbReference type="AlphaFoldDB" id="A0A6J6FY76"/>
<keyword evidence="8" id="KW-0479">Metal-binding</keyword>
<evidence type="ECO:0000256" key="19">
    <source>
        <dbReference type="ARBA" id="ARBA00048238"/>
    </source>
</evidence>
<keyword evidence="11" id="KW-0521">NADP</keyword>
<accession>A0A6J6FY76</accession>
<feature type="domain" description="YjeF C-terminal" evidence="21">
    <location>
        <begin position="191"/>
        <end position="460"/>
    </location>
</feature>
<evidence type="ECO:0000256" key="18">
    <source>
        <dbReference type="ARBA" id="ARBA00032624"/>
    </source>
</evidence>
<dbReference type="Pfam" id="PF03853">
    <property type="entry name" value="YjeF_N"/>
    <property type="match status" value="2"/>
</dbReference>
<evidence type="ECO:0000256" key="17">
    <source>
        <dbReference type="ARBA" id="ARBA00025153"/>
    </source>
</evidence>
<dbReference type="Gene3D" id="3.40.50.10260">
    <property type="entry name" value="YjeF N-terminal domain"/>
    <property type="match status" value="2"/>
</dbReference>
<comment type="similarity">
    <text evidence="5">In the C-terminal section; belongs to the NnrD/CARKD family.</text>
</comment>
<reference evidence="23" key="1">
    <citation type="submission" date="2020-05" db="EMBL/GenBank/DDBJ databases">
        <authorList>
            <person name="Chiriac C."/>
            <person name="Salcher M."/>
            <person name="Ghai R."/>
            <person name="Kavagutti S V."/>
        </authorList>
    </citation>
    <scope>NUCLEOTIDE SEQUENCE</scope>
</reference>
<dbReference type="SUPFAM" id="SSF53613">
    <property type="entry name" value="Ribokinase-like"/>
    <property type="match status" value="1"/>
</dbReference>
<dbReference type="InterPro" id="IPR000631">
    <property type="entry name" value="CARKD"/>
</dbReference>
<comment type="catalytic activity">
    <reaction evidence="2">
        <text>(6R)-NADPHX = (6S)-NADPHX</text>
        <dbReference type="Rhea" id="RHEA:32227"/>
        <dbReference type="ChEBI" id="CHEBI:64076"/>
        <dbReference type="ChEBI" id="CHEBI:64077"/>
        <dbReference type="EC" id="5.1.99.6"/>
    </reaction>
</comment>
<comment type="function">
    <text evidence="17">Bifunctional enzyme that catalyzes the epimerization of the S- and R-forms of NAD(P)HX and the dehydration of the S-form of NAD(P)HX at the expense of ADP, which is converted to AMP. This allows the repair of both epimers of NAD(P)HX, a damaged form of NAD(P)H that is a result of enzymatic or heat-dependent hydration.</text>
</comment>
<dbReference type="InterPro" id="IPR017953">
    <property type="entry name" value="Carbohydrate_kinase_pred_CS"/>
</dbReference>
<dbReference type="CDD" id="cd01171">
    <property type="entry name" value="YXKO-related"/>
    <property type="match status" value="1"/>
</dbReference>
<evidence type="ECO:0000256" key="12">
    <source>
        <dbReference type="ARBA" id="ARBA00022958"/>
    </source>
</evidence>
<keyword evidence="16" id="KW-0511">Multifunctional enzyme</keyword>